<feature type="non-terminal residue" evidence="2">
    <location>
        <position position="1"/>
    </location>
</feature>
<evidence type="ECO:0000313" key="2">
    <source>
        <dbReference type="EMBL" id="AGJ90070.1"/>
    </source>
</evidence>
<feature type="non-terminal residue" evidence="2">
    <location>
        <position position="72"/>
    </location>
</feature>
<dbReference type="AlphaFoldDB" id="M9WF12"/>
<evidence type="ECO:0000256" key="1">
    <source>
        <dbReference type="SAM" id="MobiDB-lite"/>
    </source>
</evidence>
<dbReference type="EMBL" id="KC752611">
    <property type="protein sequence ID" value="AGJ90070.1"/>
    <property type="molecule type" value="mRNA"/>
</dbReference>
<proteinExistence type="evidence at transcript level"/>
<feature type="region of interest" description="Disordered" evidence="1">
    <location>
        <begin position="1"/>
        <end position="72"/>
    </location>
</feature>
<accession>M9WF12</accession>
<protein>
    <submittedName>
        <fullName evidence="2">Sperm protein</fullName>
    </submittedName>
</protein>
<feature type="compositionally biased region" description="Basic and acidic residues" evidence="1">
    <location>
        <begin position="23"/>
        <end position="43"/>
    </location>
</feature>
<reference evidence="2" key="1">
    <citation type="journal article" date="2013" name="Mol. Reprod. Dev.">
        <title>Mass spectrometry and next-generation sequencing reveal an abundant and rapidly evolving abalone sperm protein.</title>
        <authorList>
            <person name="Palmer M.R."/>
            <person name="McDowall M.H."/>
            <person name="Stewart L."/>
            <person name="Ouaddi A."/>
            <person name="Maccoss M.J."/>
            <person name="Swanson W.J."/>
        </authorList>
    </citation>
    <scope>NUCLEOTIDE SEQUENCE</scope>
    <source>
        <strain evidence="2">Comp266</strain>
    </source>
</reference>
<sequence length="72" mass="8337">HDKDSRDKSVTDSNGYVGSDQAFVKEDNELDDNQRQHVMRDNEYESEEGPVQPFLTNKRKHSQSEEQDNQGP</sequence>
<feature type="compositionally biased region" description="Basic and acidic residues" evidence="1">
    <location>
        <begin position="1"/>
        <end position="10"/>
    </location>
</feature>
<name>M9WF12_HALWA</name>
<organism evidence="2">
    <name type="scientific">Haliotis walallensis</name>
    <name type="common">Flat abalone</name>
    <name type="synonym">Haliotis fulgens var. walallensis</name>
    <dbReference type="NCBI Taxonomy" id="6459"/>
    <lineage>
        <taxon>Eukaryota</taxon>
        <taxon>Metazoa</taxon>
        <taxon>Spiralia</taxon>
        <taxon>Lophotrochozoa</taxon>
        <taxon>Mollusca</taxon>
        <taxon>Gastropoda</taxon>
        <taxon>Vetigastropoda</taxon>
        <taxon>Lepetellida</taxon>
        <taxon>Haliotoidea</taxon>
        <taxon>Haliotidae</taxon>
        <taxon>Haliotis</taxon>
    </lineage>
</organism>